<reference evidence="3" key="3">
    <citation type="submission" date="2016-08" db="EMBL/GenBank/DDBJ databases">
        <title>Sequencing, assembly and comparative genomics of S. aureofaciens ATCC 10762.</title>
        <authorList>
            <person name="Gradnigo J.S."/>
            <person name="Johnson N."/>
            <person name="Somerville G.A."/>
        </authorList>
    </citation>
    <scope>NUCLEOTIDE SEQUENCE [LARGE SCALE GENOMIC DNA]</scope>
    <source>
        <strain evidence="3">ATCC 10762 / DSM 40127 / CCM 3239 / JCM 4008 / LMG 5968 / NBRC 12843 / NCIMB 8234 / A-377</strain>
    </source>
</reference>
<dbReference type="EMBL" id="BMUB01000004">
    <property type="protein sequence ID" value="GGU68648.1"/>
    <property type="molecule type" value="Genomic_DNA"/>
</dbReference>
<reference evidence="2 3" key="2">
    <citation type="submission" date="2014-07" db="EMBL/GenBank/DDBJ databases">
        <authorList>
            <person name="Zhang J.E."/>
            <person name="Yang H."/>
            <person name="Guo J."/>
            <person name="Deng Z."/>
            <person name="Luo H."/>
            <person name="Luo M."/>
            <person name="Zhao B."/>
        </authorList>
    </citation>
    <scope>NUCLEOTIDE SEQUENCE [LARGE SCALE GENOMIC DNA]</scope>
    <source>
        <strain evidence="2">ATCC 10762</strain>
        <strain evidence="3">ATCC 10762 / DSM 40127 / CCM 3239 / JCM 4008 / LMG 5968 / NBRC 12843 / NCIMB 8234 / A-377</strain>
    </source>
</reference>
<dbReference type="Proteomes" id="UP000610124">
    <property type="component" value="Unassembled WGS sequence"/>
</dbReference>
<dbReference type="GeneID" id="97485107"/>
<name>A0A1E7MVN4_KITAU</name>
<accession>A0A1E7MVN4</accession>
<reference evidence="1" key="1">
    <citation type="journal article" date="2014" name="Int. J. Syst. Evol. Microbiol.">
        <title>Complete genome sequence of Corynebacterium casei LMG S-19264T (=DSM 44701T), isolated from a smear-ripened cheese.</title>
        <authorList>
            <consortium name="US DOE Joint Genome Institute (JGI-PGF)"/>
            <person name="Walter F."/>
            <person name="Albersmeier A."/>
            <person name="Kalinowski J."/>
            <person name="Ruckert C."/>
        </authorList>
    </citation>
    <scope>NUCLEOTIDE SEQUENCE</scope>
    <source>
        <strain evidence="1">JCM 4434</strain>
    </source>
</reference>
<keyword evidence="3" id="KW-1185">Reference proteome</keyword>
<dbReference type="OrthoDB" id="3814885at2"/>
<reference evidence="2" key="4">
    <citation type="submission" date="2016-08" db="EMBL/GenBank/DDBJ databases">
        <title>Sequencing, Assembly and Comparative Genomics of S. aureofaciens ATCC 10762.</title>
        <authorList>
            <person name="Gradnigo J.S."/>
            <person name="Johnson N."/>
            <person name="Somerville G.A."/>
        </authorList>
    </citation>
    <scope>NUCLEOTIDE SEQUENCE [LARGE SCALE GENOMIC DNA]</scope>
    <source>
        <strain evidence="2">ATCC 10762</strain>
    </source>
</reference>
<evidence type="ECO:0000313" key="3">
    <source>
        <dbReference type="Proteomes" id="UP000037395"/>
    </source>
</evidence>
<dbReference type="RefSeq" id="WP_030557470.1">
    <property type="nucleotide sequence ID" value="NZ_BMUB01000004.1"/>
</dbReference>
<proteinExistence type="predicted"/>
<dbReference type="InterPro" id="IPR016181">
    <property type="entry name" value="Acyl_CoA_acyltransferase"/>
</dbReference>
<comment type="caution">
    <text evidence="2">The sequence shown here is derived from an EMBL/GenBank/DDBJ whole genome shotgun (WGS) entry which is preliminary data.</text>
</comment>
<evidence type="ECO:0000313" key="1">
    <source>
        <dbReference type="EMBL" id="GGU68648.1"/>
    </source>
</evidence>
<dbReference type="EMBL" id="JPRF03000097">
    <property type="protein sequence ID" value="OEV32485.1"/>
    <property type="molecule type" value="Genomic_DNA"/>
</dbReference>
<sequence>MNPAHPAPNGRSTDHRAPAFARVRDTEWHAVEDIRVSPPRRPRIGRLAVRAELHRCGAARALPAHAPESPHREGTTEAWAEAVAPAPAATALLKGVGALRMSSPLELVRR</sequence>
<organism evidence="2 3">
    <name type="scientific">Kitasatospora aureofaciens</name>
    <name type="common">Streptomyces aureofaciens</name>
    <dbReference type="NCBI Taxonomy" id="1894"/>
    <lineage>
        <taxon>Bacteria</taxon>
        <taxon>Bacillati</taxon>
        <taxon>Actinomycetota</taxon>
        <taxon>Actinomycetes</taxon>
        <taxon>Kitasatosporales</taxon>
        <taxon>Streptomycetaceae</taxon>
        <taxon>Kitasatospora</taxon>
    </lineage>
</organism>
<protein>
    <submittedName>
        <fullName evidence="2">Uncharacterized protein</fullName>
    </submittedName>
</protein>
<dbReference type="AlphaFoldDB" id="A0A1E7MVN4"/>
<reference evidence="1" key="5">
    <citation type="submission" date="2020-09" db="EMBL/GenBank/DDBJ databases">
        <authorList>
            <person name="Sun Q."/>
            <person name="Ohkuma M."/>
        </authorList>
    </citation>
    <scope>NUCLEOTIDE SEQUENCE</scope>
    <source>
        <strain evidence="1">JCM 4434</strain>
    </source>
</reference>
<accession>A0A8H9LJB1</accession>
<dbReference type="Proteomes" id="UP000037395">
    <property type="component" value="Unassembled WGS sequence"/>
</dbReference>
<gene>
    <name evidence="1" type="ORF">GCM10010502_19550</name>
    <name evidence="2" type="ORF">HS99_0017555</name>
</gene>
<evidence type="ECO:0000313" key="2">
    <source>
        <dbReference type="EMBL" id="OEV32485.1"/>
    </source>
</evidence>
<dbReference type="SUPFAM" id="SSF55729">
    <property type="entry name" value="Acyl-CoA N-acyltransferases (Nat)"/>
    <property type="match status" value="1"/>
</dbReference>